<comment type="caution">
    <text evidence="1">The sequence shown here is derived from an EMBL/GenBank/DDBJ whole genome shotgun (WGS) entry which is preliminary data.</text>
</comment>
<sequence length="242" mass="27522">PGDRKHRKIVHKERTTASTAIKSRATALVPRKRKMVVSETTKFATKRAKTHNTRSKSKNKEIETQTPVTDQESRKPPVNHTAEVPLNSIEQNASKTEDTEALYEAGETSLQKNLTTSSIEESENSMADVQESSRTQAADPESDDSEGIIKIDLETMRIEDKKSNKTKVVEDQDQTLEVTDDQNRSEVTEMEKVAITHYTLNQEIICEEVQNDFTILKNSEFQYEQTENLNIIEFSLNNYAEN</sequence>
<organism evidence="1 2">
    <name type="scientific">Cetraspora pellucida</name>
    <dbReference type="NCBI Taxonomy" id="1433469"/>
    <lineage>
        <taxon>Eukaryota</taxon>
        <taxon>Fungi</taxon>
        <taxon>Fungi incertae sedis</taxon>
        <taxon>Mucoromycota</taxon>
        <taxon>Glomeromycotina</taxon>
        <taxon>Glomeromycetes</taxon>
        <taxon>Diversisporales</taxon>
        <taxon>Gigasporaceae</taxon>
        <taxon>Cetraspora</taxon>
    </lineage>
</organism>
<dbReference type="EMBL" id="CAJVPW010010218">
    <property type="protein sequence ID" value="CAG8613006.1"/>
    <property type="molecule type" value="Genomic_DNA"/>
</dbReference>
<keyword evidence="2" id="KW-1185">Reference proteome</keyword>
<reference evidence="1" key="1">
    <citation type="submission" date="2021-06" db="EMBL/GenBank/DDBJ databases">
        <authorList>
            <person name="Kallberg Y."/>
            <person name="Tangrot J."/>
            <person name="Rosling A."/>
        </authorList>
    </citation>
    <scope>NUCLEOTIDE SEQUENCE</scope>
    <source>
        <strain evidence="1">28 12/20/2015</strain>
    </source>
</reference>
<gene>
    <name evidence="1" type="ORF">SPELUC_LOCUS7568</name>
</gene>
<proteinExistence type="predicted"/>
<evidence type="ECO:0000313" key="2">
    <source>
        <dbReference type="Proteomes" id="UP000789366"/>
    </source>
</evidence>
<dbReference type="Proteomes" id="UP000789366">
    <property type="component" value="Unassembled WGS sequence"/>
</dbReference>
<protein>
    <submittedName>
        <fullName evidence="1">4646_t:CDS:1</fullName>
    </submittedName>
</protein>
<accession>A0ACA9MWG7</accession>
<name>A0ACA9MWG7_9GLOM</name>
<feature type="non-terminal residue" evidence="1">
    <location>
        <position position="1"/>
    </location>
</feature>
<evidence type="ECO:0000313" key="1">
    <source>
        <dbReference type="EMBL" id="CAG8613006.1"/>
    </source>
</evidence>